<accession>A0A6J5M7X7</accession>
<dbReference type="EMBL" id="LR796421">
    <property type="protein sequence ID" value="CAB4143125.1"/>
    <property type="molecule type" value="Genomic_DNA"/>
</dbReference>
<proteinExistence type="predicted"/>
<reference evidence="1" key="1">
    <citation type="submission" date="2020-04" db="EMBL/GenBank/DDBJ databases">
        <authorList>
            <person name="Chiriac C."/>
            <person name="Salcher M."/>
            <person name="Ghai R."/>
            <person name="Kavagutti S V."/>
        </authorList>
    </citation>
    <scope>NUCLEOTIDE SEQUENCE</scope>
</reference>
<organism evidence="1">
    <name type="scientific">uncultured Caudovirales phage</name>
    <dbReference type="NCBI Taxonomy" id="2100421"/>
    <lineage>
        <taxon>Viruses</taxon>
        <taxon>Duplodnaviria</taxon>
        <taxon>Heunggongvirae</taxon>
        <taxon>Uroviricota</taxon>
        <taxon>Caudoviricetes</taxon>
        <taxon>Peduoviridae</taxon>
        <taxon>Maltschvirus</taxon>
        <taxon>Maltschvirus maltsch</taxon>
    </lineage>
</organism>
<gene>
    <name evidence="1" type="ORF">UFOVP450_73</name>
</gene>
<name>A0A6J5M7X7_9CAUD</name>
<evidence type="ECO:0000313" key="1">
    <source>
        <dbReference type="EMBL" id="CAB4143125.1"/>
    </source>
</evidence>
<protein>
    <recommendedName>
        <fullName evidence="2">SWIM-type domain-containing protein</fullName>
    </recommendedName>
</protein>
<sequence length="92" mass="10660">MQCILDLQDKTYLIRNGQWQEVPKGSQLSDYPEPIVVRESVVPVSTRQHKVPSSKPGKFYTVTQTKTHYSCDCQGYLYRAKCRHIEEAKQLT</sequence>
<evidence type="ECO:0008006" key="2">
    <source>
        <dbReference type="Google" id="ProtNLM"/>
    </source>
</evidence>